<keyword evidence="2" id="KW-0732">Signal</keyword>
<gene>
    <name evidence="3" type="ORF">AUEXF2481DRAFT_44823</name>
</gene>
<dbReference type="InParanoid" id="A0A074Y498"/>
<dbReference type="EMBL" id="KL584786">
    <property type="protein sequence ID" value="KEQ90774.1"/>
    <property type="molecule type" value="Genomic_DNA"/>
</dbReference>
<proteinExistence type="predicted"/>
<accession>A0A074Y498</accession>
<feature type="chain" id="PRO_5001703004" description="REJ domain-containing protein" evidence="2">
    <location>
        <begin position="23"/>
        <end position="227"/>
    </location>
</feature>
<protein>
    <recommendedName>
        <fullName evidence="5">REJ domain-containing protein</fullName>
    </recommendedName>
</protein>
<evidence type="ECO:0000256" key="2">
    <source>
        <dbReference type="SAM" id="SignalP"/>
    </source>
</evidence>
<reference evidence="3 4" key="1">
    <citation type="journal article" date="2014" name="BMC Genomics">
        <title>Genome sequencing of four Aureobasidium pullulans varieties: biotechnological potential, stress tolerance, and description of new species.</title>
        <authorList>
            <person name="Gostin Ar C."/>
            <person name="Ohm R.A."/>
            <person name="Kogej T."/>
            <person name="Sonjak S."/>
            <person name="Turk M."/>
            <person name="Zajc J."/>
            <person name="Zalar P."/>
            <person name="Grube M."/>
            <person name="Sun H."/>
            <person name="Han J."/>
            <person name="Sharma A."/>
            <person name="Chiniquy J."/>
            <person name="Ngan C.Y."/>
            <person name="Lipzen A."/>
            <person name="Barry K."/>
            <person name="Grigoriev I.V."/>
            <person name="Gunde-Cimerman N."/>
        </authorList>
    </citation>
    <scope>NUCLEOTIDE SEQUENCE [LARGE SCALE GENOMIC DNA]</scope>
    <source>
        <strain evidence="3 4">EXF-2481</strain>
    </source>
</reference>
<evidence type="ECO:0008006" key="5">
    <source>
        <dbReference type="Google" id="ProtNLM"/>
    </source>
</evidence>
<sequence length="227" mass="20787">MRTSMFFAAPLVALAAAQESSANETSVLSTIPISSSSVPYTNGFTSFLTQTNSLGVVTGQPLPATSVGVAASNVGVAATNAAISSVAVQLVPAGLAPGTVTTLIYGNVTAGNATSIVVTVGASTTQVLSAAIVAATGSGSSTSGASGVAGAGASSSTGASASASGSGSSSRASGSSASGTSTRASSASGSQSASGSAASASSTGAAGSVKVGAGALIGAGVFFAAFL</sequence>
<dbReference type="HOGENOM" id="CLU_106352_0_0_1"/>
<evidence type="ECO:0000256" key="1">
    <source>
        <dbReference type="SAM" id="MobiDB-lite"/>
    </source>
</evidence>
<dbReference type="AlphaFoldDB" id="A0A074Y498"/>
<dbReference type="OrthoDB" id="5429002at2759"/>
<organism evidence="3 4">
    <name type="scientific">Aureobasidium subglaciale (strain EXF-2481)</name>
    <name type="common">Aureobasidium pullulans var. subglaciale</name>
    <dbReference type="NCBI Taxonomy" id="1043005"/>
    <lineage>
        <taxon>Eukaryota</taxon>
        <taxon>Fungi</taxon>
        <taxon>Dikarya</taxon>
        <taxon>Ascomycota</taxon>
        <taxon>Pezizomycotina</taxon>
        <taxon>Dothideomycetes</taxon>
        <taxon>Dothideomycetidae</taxon>
        <taxon>Dothideales</taxon>
        <taxon>Saccotheciaceae</taxon>
        <taxon>Aureobasidium</taxon>
    </lineage>
</organism>
<evidence type="ECO:0000313" key="4">
    <source>
        <dbReference type="Proteomes" id="UP000030641"/>
    </source>
</evidence>
<dbReference type="OMA" id="QTSYLAM"/>
<evidence type="ECO:0000313" key="3">
    <source>
        <dbReference type="EMBL" id="KEQ90774.1"/>
    </source>
</evidence>
<keyword evidence="4" id="KW-1185">Reference proteome</keyword>
<dbReference type="GeneID" id="25367775"/>
<feature type="region of interest" description="Disordered" evidence="1">
    <location>
        <begin position="160"/>
        <end position="202"/>
    </location>
</feature>
<name>A0A074Y498_AURSE</name>
<dbReference type="Proteomes" id="UP000030641">
    <property type="component" value="Unassembled WGS sequence"/>
</dbReference>
<dbReference type="RefSeq" id="XP_013339233.1">
    <property type="nucleotide sequence ID" value="XM_013483779.1"/>
</dbReference>
<feature type="signal peptide" evidence="2">
    <location>
        <begin position="1"/>
        <end position="22"/>
    </location>
</feature>